<protein>
    <recommendedName>
        <fullName evidence="3">F-box domain-containing protein</fullName>
    </recommendedName>
</protein>
<proteinExistence type="predicted"/>
<reference evidence="1 2" key="1">
    <citation type="submission" date="2019-12" db="EMBL/GenBank/DDBJ databases">
        <title>Chromosome-level assembly of the Caenorhabditis remanei genome.</title>
        <authorList>
            <person name="Teterina A.A."/>
            <person name="Willis J.H."/>
            <person name="Phillips P.C."/>
        </authorList>
    </citation>
    <scope>NUCLEOTIDE SEQUENCE [LARGE SCALE GENOMIC DNA]</scope>
    <source>
        <strain evidence="1 2">PX506</strain>
        <tissue evidence="1">Whole organism</tissue>
    </source>
</reference>
<comment type="caution">
    <text evidence="1">The sequence shown here is derived from an EMBL/GenBank/DDBJ whole genome shotgun (WGS) entry which is preliminary data.</text>
</comment>
<gene>
    <name evidence="1" type="ORF">GCK72_008107</name>
</gene>
<dbReference type="PANTHER" id="PTHR31379:SF1">
    <property type="entry name" value="F-BOX C PROTEIN-RELATED"/>
    <property type="match status" value="1"/>
</dbReference>
<dbReference type="GeneID" id="9807047"/>
<evidence type="ECO:0000313" key="1">
    <source>
        <dbReference type="EMBL" id="KAF1768145.1"/>
    </source>
</evidence>
<evidence type="ECO:0000313" key="2">
    <source>
        <dbReference type="Proteomes" id="UP000483820"/>
    </source>
</evidence>
<dbReference type="PANTHER" id="PTHR31379">
    <property type="entry name" value="F-BOX C PROTEIN-RELATED-RELATED"/>
    <property type="match status" value="1"/>
</dbReference>
<dbReference type="AlphaFoldDB" id="A0A6A5HKT9"/>
<sequence>MKPLPYLTWPSILEHMDPLVRLQLVRSSQDMKTAEKRLPIRIDYLHLDRNCININGIKYEFLVTNYTLSIHSANGDLLKRERVRGGMSRREAIQYLYRKLFGRNPVAVNVKNLVIDVDTSCRDIYWPIDLKLNVYNLKVTKMSGRDIVNPKKHRGLLVGMEDHDMPSAGYGAWNLTNFFEYLRGFVTSTSLNTLEIAEAIKLVKCPEIKTARKLIINGEPARLLRLKNVRVHVKGGFYSWQQAKELIEKWRSSSYEGGRHYSVAIRKQKDVIGLMEEIERLPTARETKIEDKRHTSSKCITLPMGGFKKLNVYYLIIENEKRAADTSYEIHFEIDDGDYATPVYNGVFGPFN</sequence>
<dbReference type="EMBL" id="WUAV01000002">
    <property type="protein sequence ID" value="KAF1768145.1"/>
    <property type="molecule type" value="Genomic_DNA"/>
</dbReference>
<accession>A0A6A5HKT9</accession>
<organism evidence="1 2">
    <name type="scientific">Caenorhabditis remanei</name>
    <name type="common">Caenorhabditis vulgaris</name>
    <dbReference type="NCBI Taxonomy" id="31234"/>
    <lineage>
        <taxon>Eukaryota</taxon>
        <taxon>Metazoa</taxon>
        <taxon>Ecdysozoa</taxon>
        <taxon>Nematoda</taxon>
        <taxon>Chromadorea</taxon>
        <taxon>Rhabditida</taxon>
        <taxon>Rhabditina</taxon>
        <taxon>Rhabditomorpha</taxon>
        <taxon>Rhabditoidea</taxon>
        <taxon>Rhabditidae</taxon>
        <taxon>Peloderinae</taxon>
        <taxon>Caenorhabditis</taxon>
    </lineage>
</organism>
<dbReference type="CTD" id="9807047"/>
<evidence type="ECO:0008006" key="3">
    <source>
        <dbReference type="Google" id="ProtNLM"/>
    </source>
</evidence>
<dbReference type="InterPro" id="IPR021942">
    <property type="entry name" value="DUF3557"/>
</dbReference>
<dbReference type="KEGG" id="crq:GCK72_008107"/>
<dbReference type="RefSeq" id="XP_003105726.2">
    <property type="nucleotide sequence ID" value="XM_003105678.2"/>
</dbReference>
<dbReference type="Proteomes" id="UP000483820">
    <property type="component" value="Chromosome II"/>
</dbReference>
<dbReference type="Pfam" id="PF12078">
    <property type="entry name" value="DUF3557"/>
    <property type="match status" value="1"/>
</dbReference>
<name>A0A6A5HKT9_CAERE</name>